<evidence type="ECO:0000256" key="1">
    <source>
        <dbReference type="SAM" id="Phobius"/>
    </source>
</evidence>
<evidence type="ECO:0000313" key="3">
    <source>
        <dbReference type="Proteomes" id="UP000317998"/>
    </source>
</evidence>
<keyword evidence="1" id="KW-0472">Membrane</keyword>
<dbReference type="RefSeq" id="WP_141881352.1">
    <property type="nucleotide sequence ID" value="NZ_VFOM01000002.1"/>
</dbReference>
<keyword evidence="3" id="KW-1185">Reference proteome</keyword>
<name>A0A542YF35_9MICO</name>
<protein>
    <submittedName>
        <fullName evidence="2">LPXTG-motif cell wall-anchored protein</fullName>
    </submittedName>
</protein>
<feature type="transmembrane region" description="Helical" evidence="1">
    <location>
        <begin position="69"/>
        <end position="88"/>
    </location>
</feature>
<evidence type="ECO:0000313" key="2">
    <source>
        <dbReference type="EMBL" id="TQL46708.1"/>
    </source>
</evidence>
<sequence length="97" mass="10067">MIATLLIAGALLCPPGTVPGWLDRSGEPTSCVNDVAVWEEPAVVPPLGEFLPVPVEPLTQLPHTGPDPAAPLVGGIALLILGFGLIVARRLTRQDNS</sequence>
<keyword evidence="1" id="KW-1133">Transmembrane helix</keyword>
<dbReference type="NCBIfam" id="TIGR01167">
    <property type="entry name" value="LPXTG_anchor"/>
    <property type="match status" value="1"/>
</dbReference>
<gene>
    <name evidence="2" type="ORF">FB562_2232</name>
</gene>
<keyword evidence="1" id="KW-0812">Transmembrane</keyword>
<dbReference type="Proteomes" id="UP000317998">
    <property type="component" value="Unassembled WGS sequence"/>
</dbReference>
<proteinExistence type="predicted"/>
<reference evidence="2 3" key="1">
    <citation type="submission" date="2019-06" db="EMBL/GenBank/DDBJ databases">
        <title>Sequencing the genomes of 1000 actinobacteria strains.</title>
        <authorList>
            <person name="Klenk H.-P."/>
        </authorList>
    </citation>
    <scope>NUCLEOTIDE SEQUENCE [LARGE SCALE GENOMIC DNA]</scope>
    <source>
        <strain evidence="2 3">DSM 26477</strain>
    </source>
</reference>
<comment type="caution">
    <text evidence="2">The sequence shown here is derived from an EMBL/GenBank/DDBJ whole genome shotgun (WGS) entry which is preliminary data.</text>
</comment>
<dbReference type="AlphaFoldDB" id="A0A542YF35"/>
<accession>A0A542YF35</accession>
<dbReference type="EMBL" id="VFOM01000002">
    <property type="protein sequence ID" value="TQL46708.1"/>
    <property type="molecule type" value="Genomic_DNA"/>
</dbReference>
<organism evidence="2 3">
    <name type="scientific">Homoserinimonas aerilata</name>
    <dbReference type="NCBI Taxonomy" id="1162970"/>
    <lineage>
        <taxon>Bacteria</taxon>
        <taxon>Bacillati</taxon>
        <taxon>Actinomycetota</taxon>
        <taxon>Actinomycetes</taxon>
        <taxon>Micrococcales</taxon>
        <taxon>Microbacteriaceae</taxon>
        <taxon>Homoserinimonas</taxon>
    </lineage>
</organism>